<dbReference type="SUPFAM" id="SSF81345">
    <property type="entry name" value="ABC transporter involved in vitamin B12 uptake, BtuC"/>
    <property type="match status" value="1"/>
</dbReference>
<dbReference type="AlphaFoldDB" id="A0A974NJ48"/>
<evidence type="ECO:0000256" key="3">
    <source>
        <dbReference type="ARBA" id="ARBA00022448"/>
    </source>
</evidence>
<dbReference type="RefSeq" id="WP_040376750.1">
    <property type="nucleotide sequence ID" value="NZ_CP068053.1"/>
</dbReference>
<keyword evidence="7 8" id="KW-0472">Membrane</keyword>
<keyword evidence="4" id="KW-1003">Cell membrane</keyword>
<dbReference type="FunFam" id="1.10.3470.10:FF:000001">
    <property type="entry name" value="Vitamin B12 ABC transporter permease BtuC"/>
    <property type="match status" value="1"/>
</dbReference>
<keyword evidence="10" id="KW-1185">Reference proteome</keyword>
<dbReference type="GO" id="GO:0033214">
    <property type="term" value="P:siderophore-iron import into cell"/>
    <property type="evidence" value="ECO:0007669"/>
    <property type="project" value="TreeGrafter"/>
</dbReference>
<feature type="transmembrane region" description="Helical" evidence="8">
    <location>
        <begin position="197"/>
        <end position="217"/>
    </location>
</feature>
<dbReference type="PANTHER" id="PTHR30472:SF64">
    <property type="entry name" value="IRON(3+)-HYDROXAMATE IMPORT SYSTEM PERMEASE PROTEIN FHUG"/>
    <property type="match status" value="1"/>
</dbReference>
<reference evidence="9 10" key="1">
    <citation type="submission" date="2021-01" db="EMBL/GenBank/DDBJ databases">
        <title>FDA dAtabase for Regulatory Grade micrObial Sequences (FDA-ARGOS): Supporting development and validation of Infectious Disease Dx tests.</title>
        <authorList>
            <person name="Nelson B."/>
            <person name="Plummer A."/>
            <person name="Tallon L."/>
            <person name="Sadzewicz L."/>
            <person name="Zhao X."/>
            <person name="Boylan J."/>
            <person name="Ott S."/>
            <person name="Bowen H."/>
            <person name="Vavikolanu K."/>
            <person name="Mehta A."/>
            <person name="Aluvathingal J."/>
            <person name="Nadendla S."/>
            <person name="Myers T."/>
            <person name="Yan Y."/>
            <person name="Sichtig H."/>
        </authorList>
    </citation>
    <scope>NUCLEOTIDE SEQUENCE [LARGE SCALE GENOMIC DNA]</scope>
    <source>
        <strain evidence="9 10">FDAARGOS_1161</strain>
    </source>
</reference>
<keyword evidence="3" id="KW-0813">Transport</keyword>
<dbReference type="Proteomes" id="UP000595254">
    <property type="component" value="Chromosome"/>
</dbReference>
<keyword evidence="5 8" id="KW-0812">Transmembrane</keyword>
<evidence type="ECO:0000256" key="6">
    <source>
        <dbReference type="ARBA" id="ARBA00022989"/>
    </source>
</evidence>
<comment type="subcellular location">
    <subcellularLocation>
        <location evidence="1">Cell membrane</location>
        <topology evidence="1">Multi-pass membrane protein</topology>
    </subcellularLocation>
</comment>
<keyword evidence="6 8" id="KW-1133">Transmembrane helix</keyword>
<dbReference type="GO" id="GO:0022857">
    <property type="term" value="F:transmembrane transporter activity"/>
    <property type="evidence" value="ECO:0007669"/>
    <property type="project" value="InterPro"/>
</dbReference>
<proteinExistence type="inferred from homology"/>
<evidence type="ECO:0000256" key="2">
    <source>
        <dbReference type="ARBA" id="ARBA00007935"/>
    </source>
</evidence>
<dbReference type="GO" id="GO:0005886">
    <property type="term" value="C:plasma membrane"/>
    <property type="evidence" value="ECO:0007669"/>
    <property type="project" value="UniProtKB-SubCell"/>
</dbReference>
<accession>A0A974NJ48</accession>
<dbReference type="InterPro" id="IPR000522">
    <property type="entry name" value="ABC_transptr_permease_BtuC"/>
</dbReference>
<name>A0A974NJ48_PERPY</name>
<dbReference type="EMBL" id="CP068053">
    <property type="protein sequence ID" value="QQS98682.1"/>
    <property type="molecule type" value="Genomic_DNA"/>
</dbReference>
<dbReference type="KEGG" id="ppsr:I6J18_13240"/>
<evidence type="ECO:0000313" key="10">
    <source>
        <dbReference type="Proteomes" id="UP000595254"/>
    </source>
</evidence>
<feature type="transmembrane region" description="Helical" evidence="8">
    <location>
        <begin position="123"/>
        <end position="146"/>
    </location>
</feature>
<feature type="transmembrane region" description="Helical" evidence="8">
    <location>
        <begin position="92"/>
        <end position="111"/>
    </location>
</feature>
<comment type="similarity">
    <text evidence="2">Belongs to the binding-protein-dependent transport system permease family. FecCD subfamily.</text>
</comment>
<evidence type="ECO:0000256" key="5">
    <source>
        <dbReference type="ARBA" id="ARBA00022692"/>
    </source>
</evidence>
<dbReference type="CDD" id="cd06550">
    <property type="entry name" value="TM_ABC_iron-siderophores_like"/>
    <property type="match status" value="1"/>
</dbReference>
<dbReference type="Pfam" id="PF01032">
    <property type="entry name" value="FecCD"/>
    <property type="match status" value="1"/>
</dbReference>
<evidence type="ECO:0000256" key="7">
    <source>
        <dbReference type="ARBA" id="ARBA00023136"/>
    </source>
</evidence>
<evidence type="ECO:0000256" key="8">
    <source>
        <dbReference type="SAM" id="Phobius"/>
    </source>
</evidence>
<feature type="transmembrane region" description="Helical" evidence="8">
    <location>
        <begin position="12"/>
        <end position="34"/>
    </location>
</feature>
<organism evidence="9 10">
    <name type="scientific">Peribacillus psychrosaccharolyticus</name>
    <name type="common">Bacillus psychrosaccharolyticus</name>
    <dbReference type="NCBI Taxonomy" id="1407"/>
    <lineage>
        <taxon>Bacteria</taxon>
        <taxon>Bacillati</taxon>
        <taxon>Bacillota</taxon>
        <taxon>Bacilli</taxon>
        <taxon>Bacillales</taxon>
        <taxon>Bacillaceae</taxon>
        <taxon>Peribacillus</taxon>
    </lineage>
</organism>
<dbReference type="InterPro" id="IPR037294">
    <property type="entry name" value="ABC_BtuC-like"/>
</dbReference>
<protein>
    <submittedName>
        <fullName evidence="9">Iron ABC transporter permease</fullName>
    </submittedName>
</protein>
<dbReference type="PANTHER" id="PTHR30472">
    <property type="entry name" value="FERRIC ENTEROBACTIN TRANSPORT SYSTEM PERMEASE PROTEIN"/>
    <property type="match status" value="1"/>
</dbReference>
<evidence type="ECO:0000256" key="4">
    <source>
        <dbReference type="ARBA" id="ARBA00022475"/>
    </source>
</evidence>
<feature type="transmembrane region" description="Helical" evidence="8">
    <location>
        <begin position="308"/>
        <end position="333"/>
    </location>
</feature>
<feature type="transmembrane region" description="Helical" evidence="8">
    <location>
        <begin position="283"/>
        <end position="301"/>
    </location>
</feature>
<gene>
    <name evidence="9" type="ORF">I6J18_13240</name>
</gene>
<evidence type="ECO:0000313" key="9">
    <source>
        <dbReference type="EMBL" id="QQS98682.1"/>
    </source>
</evidence>
<evidence type="ECO:0000256" key="1">
    <source>
        <dbReference type="ARBA" id="ARBA00004651"/>
    </source>
</evidence>
<feature type="transmembrane region" description="Helical" evidence="8">
    <location>
        <begin position="244"/>
        <end position="271"/>
    </location>
</feature>
<feature type="transmembrane region" description="Helical" evidence="8">
    <location>
        <begin position="153"/>
        <end position="177"/>
    </location>
</feature>
<dbReference type="Gene3D" id="1.10.3470.10">
    <property type="entry name" value="ABC transporter involved in vitamin B12 uptake, BtuC"/>
    <property type="match status" value="1"/>
</dbReference>
<sequence>MNRVPKHIIWKISLLVVLLILAALASLNFGIISISPGEVLRTFLGNGTPKQKLVLFDLRMPTVILAVLVGAFMAVSGTILQGITRNELADPGILGINSGAGLAVVLYITFFKTSTGSLSIAHTFILPLCAFLGALLTAGLIVAIAWKGGFQSIRLVLVGVGINAGLSAILVALQLRLDPLDFTKAMVWLSGDLWANQWTYVYALLPWFLILIPYALYKAHTLNVLNLGTQVANGLGIRTNRERLYLLILAVALAGLGVSAGGGIAFLGLIAPHIARRLTGPKHLTLIPAAVLIGAVILLIAETVGRNVLAPVEIPAGIVVSIISTPYFIYLLLKTK</sequence>
<feature type="transmembrane region" description="Helical" evidence="8">
    <location>
        <begin position="60"/>
        <end position="80"/>
    </location>
</feature>